<feature type="compositionally biased region" description="Basic and acidic residues" evidence="10">
    <location>
        <begin position="1"/>
        <end position="31"/>
    </location>
</feature>
<feature type="transmembrane region" description="Helical" evidence="8">
    <location>
        <begin position="343"/>
        <end position="362"/>
    </location>
</feature>
<comment type="subcellular location">
    <subcellularLocation>
        <location evidence="8">Cell membrane</location>
        <topology evidence="8">Multi-pass membrane protein</topology>
    </subcellularLocation>
    <subcellularLocation>
        <location evidence="1">Membrane</location>
        <topology evidence="1">Multi-pass membrane protein</topology>
    </subcellularLocation>
</comment>
<dbReference type="CDD" id="cd13962">
    <property type="entry name" value="PT_UbiA_UBIAD1"/>
    <property type="match status" value="1"/>
</dbReference>
<dbReference type="PANTHER" id="PTHR13929">
    <property type="entry name" value="1,4-DIHYDROXY-2-NAPHTHOATE OCTAPRENYLTRANSFERASE"/>
    <property type="match status" value="1"/>
</dbReference>
<gene>
    <name evidence="8" type="primary">menA</name>
    <name evidence="11" type="ORF">EI42_05139</name>
</gene>
<evidence type="ECO:0000256" key="9">
    <source>
        <dbReference type="NCBIfam" id="TIGR00751"/>
    </source>
</evidence>
<protein>
    <recommendedName>
        <fullName evidence="8 9">1,4-dihydroxy-2-naphthoate octaprenyltransferase</fullName>
        <shortName evidence="8">DHNA-octaprenyltransferase</shortName>
        <ecNumber evidence="8 9">2.5.1.74</ecNumber>
    </recommendedName>
</protein>
<feature type="transmembrane region" description="Helical" evidence="8">
    <location>
        <begin position="318"/>
        <end position="337"/>
    </location>
</feature>
<dbReference type="OrthoDB" id="9767568at2"/>
<feature type="transmembrane region" description="Helical" evidence="8">
    <location>
        <begin position="192"/>
        <end position="211"/>
    </location>
</feature>
<feature type="region of interest" description="Disordered" evidence="10">
    <location>
        <begin position="1"/>
        <end position="36"/>
    </location>
</feature>
<dbReference type="Pfam" id="PF01040">
    <property type="entry name" value="UbiA"/>
    <property type="match status" value="1"/>
</dbReference>
<evidence type="ECO:0000313" key="11">
    <source>
        <dbReference type="EMBL" id="PZW23341.1"/>
    </source>
</evidence>
<dbReference type="Gene3D" id="1.10.357.140">
    <property type="entry name" value="UbiA prenyltransferase"/>
    <property type="match status" value="1"/>
</dbReference>
<dbReference type="HAMAP" id="MF_01937">
    <property type="entry name" value="MenA_1"/>
    <property type="match status" value="1"/>
</dbReference>
<dbReference type="NCBIfam" id="TIGR00751">
    <property type="entry name" value="menA"/>
    <property type="match status" value="1"/>
</dbReference>
<comment type="caution">
    <text evidence="11">The sequence shown here is derived from an EMBL/GenBank/DDBJ whole genome shotgun (WGS) entry which is preliminary data.</text>
</comment>
<dbReference type="Proteomes" id="UP000248806">
    <property type="component" value="Unassembled WGS sequence"/>
</dbReference>
<dbReference type="GO" id="GO:0046428">
    <property type="term" value="F:1,4-dihydroxy-2-naphthoate polyprenyltransferase activity"/>
    <property type="evidence" value="ECO:0007669"/>
    <property type="project" value="UniProtKB-UniRule"/>
</dbReference>
<comment type="function">
    <text evidence="8">Conversion of 1,4-dihydroxy-2-naphthoate (DHNA) to demethylmenaquinone (DMK).</text>
</comment>
<sequence length="410" mass="44153">MAKEKEKAKEPEVVEKARQTETHDTEREEKQQASTQVVTAEAVRAEEVPTIAMSSLQAIDTLKPEVIVHSVEPTNEVEAPVPLIATTGEYKRSIGEWVRVWWDGLRPAYLSLALLPLLVGSALAWTQTISKDAMFGHFRLLHFLGALIGVLLLQLGANLINDYYDYVHGVDTSNTLGPGGLIQQGLIKPVRVLIVGLVLLGLGAVIGAVVAFAGGPLVYGLGLLGVLGAYFYSATTKSLSALFLGELVAFLIYGPLITLGAYLIQGGKAPLSAIIYSLPAGLLAAAIILMNNMRDIEGDQQARKYTVATGLGIKLSRYVYLVLVLAAYTVVIVLGVPPRAPHWILLALWSLPSLFVAISGVLRTDVTTGFQLVLRTTLKLERQFLLLLVLGMVIAALLPLVPNIPMLLLP</sequence>
<evidence type="ECO:0000256" key="7">
    <source>
        <dbReference type="ARBA" id="ARBA00023136"/>
    </source>
</evidence>
<feature type="transmembrane region" description="Helical" evidence="8">
    <location>
        <begin position="217"/>
        <end position="234"/>
    </location>
</feature>
<dbReference type="EC" id="2.5.1.74" evidence="8 9"/>
<evidence type="ECO:0000256" key="4">
    <source>
        <dbReference type="ARBA" id="ARBA00022679"/>
    </source>
</evidence>
<feature type="transmembrane region" description="Helical" evidence="8">
    <location>
        <begin position="140"/>
        <end position="160"/>
    </location>
</feature>
<reference evidence="11 12" key="1">
    <citation type="submission" date="2018-06" db="EMBL/GenBank/DDBJ databases">
        <title>Genomic Encyclopedia of Archaeal and Bacterial Type Strains, Phase II (KMG-II): from individual species to whole genera.</title>
        <authorList>
            <person name="Goeker M."/>
        </authorList>
    </citation>
    <scope>NUCLEOTIDE SEQUENCE [LARGE SCALE GENOMIC DNA]</scope>
    <source>
        <strain evidence="11 12">ATCC BAA-1881</strain>
    </source>
</reference>
<keyword evidence="7 8" id="KW-0472">Membrane</keyword>
<dbReference type="PANTHER" id="PTHR13929:SF0">
    <property type="entry name" value="UBIA PRENYLTRANSFERASE DOMAIN-CONTAINING PROTEIN 1"/>
    <property type="match status" value="1"/>
</dbReference>
<evidence type="ECO:0000256" key="3">
    <source>
        <dbReference type="ARBA" id="ARBA00022475"/>
    </source>
</evidence>
<evidence type="ECO:0000256" key="8">
    <source>
        <dbReference type="HAMAP-Rule" id="MF_01937"/>
    </source>
</evidence>
<dbReference type="InterPro" id="IPR026046">
    <property type="entry name" value="UBIAD1"/>
</dbReference>
<evidence type="ECO:0000313" key="12">
    <source>
        <dbReference type="Proteomes" id="UP000248806"/>
    </source>
</evidence>
<comment type="catalytic activity">
    <reaction evidence="8">
        <text>an all-trans-polyprenyl diphosphate + 1,4-dihydroxy-2-naphthoate + H(+) = a 2-demethylmenaquinol + CO2 + diphosphate</text>
        <dbReference type="Rhea" id="RHEA:26478"/>
        <dbReference type="Rhea" id="RHEA-COMP:9563"/>
        <dbReference type="Rhea" id="RHEA-COMP:9564"/>
        <dbReference type="ChEBI" id="CHEBI:11173"/>
        <dbReference type="ChEBI" id="CHEBI:15378"/>
        <dbReference type="ChEBI" id="CHEBI:16526"/>
        <dbReference type="ChEBI" id="CHEBI:33019"/>
        <dbReference type="ChEBI" id="CHEBI:55437"/>
        <dbReference type="ChEBI" id="CHEBI:58914"/>
        <dbReference type="EC" id="2.5.1.74"/>
    </reaction>
</comment>
<evidence type="ECO:0000256" key="10">
    <source>
        <dbReference type="SAM" id="MobiDB-lite"/>
    </source>
</evidence>
<dbReference type="UniPathway" id="UPA00079">
    <property type="reaction ID" value="UER00168"/>
</dbReference>
<evidence type="ECO:0000256" key="5">
    <source>
        <dbReference type="ARBA" id="ARBA00022692"/>
    </source>
</evidence>
<dbReference type="InterPro" id="IPR044878">
    <property type="entry name" value="UbiA_sf"/>
</dbReference>
<evidence type="ECO:0000256" key="2">
    <source>
        <dbReference type="ARBA" id="ARBA00022428"/>
    </source>
</evidence>
<evidence type="ECO:0000256" key="6">
    <source>
        <dbReference type="ARBA" id="ARBA00022989"/>
    </source>
</evidence>
<keyword evidence="6 8" id="KW-1133">Transmembrane helix</keyword>
<comment type="pathway">
    <text evidence="8">Quinol/quinone metabolism; menaquinone biosynthesis; menaquinol from 1,4-dihydroxy-2-naphthoate: step 1/2.</text>
</comment>
<comment type="similarity">
    <text evidence="8">Belongs to the MenA family. Type 1 subfamily.</text>
</comment>
<feature type="transmembrane region" description="Helical" evidence="8">
    <location>
        <begin position="270"/>
        <end position="290"/>
    </location>
</feature>
<feature type="transmembrane region" description="Helical" evidence="8">
    <location>
        <begin position="383"/>
        <end position="401"/>
    </location>
</feature>
<organism evidence="11 12">
    <name type="scientific">Thermosporothrix hazakensis</name>
    <dbReference type="NCBI Taxonomy" id="644383"/>
    <lineage>
        <taxon>Bacteria</taxon>
        <taxon>Bacillati</taxon>
        <taxon>Chloroflexota</taxon>
        <taxon>Ktedonobacteria</taxon>
        <taxon>Ktedonobacterales</taxon>
        <taxon>Thermosporotrichaceae</taxon>
        <taxon>Thermosporothrix</taxon>
    </lineage>
</organism>
<keyword evidence="4 8" id="KW-0808">Transferase</keyword>
<keyword evidence="12" id="KW-1185">Reference proteome</keyword>
<dbReference type="InterPro" id="IPR004657">
    <property type="entry name" value="MenA"/>
</dbReference>
<keyword evidence="3 8" id="KW-1003">Cell membrane</keyword>
<feature type="transmembrane region" description="Helical" evidence="8">
    <location>
        <begin position="241"/>
        <end position="264"/>
    </location>
</feature>
<dbReference type="EMBL" id="QKUF01000027">
    <property type="protein sequence ID" value="PZW23341.1"/>
    <property type="molecule type" value="Genomic_DNA"/>
</dbReference>
<dbReference type="GO" id="GO:0042371">
    <property type="term" value="P:vitamin K biosynthetic process"/>
    <property type="evidence" value="ECO:0007669"/>
    <property type="project" value="TreeGrafter"/>
</dbReference>
<dbReference type="GO" id="GO:0009234">
    <property type="term" value="P:menaquinone biosynthetic process"/>
    <property type="evidence" value="ECO:0007669"/>
    <property type="project" value="UniProtKB-UniRule"/>
</dbReference>
<dbReference type="GO" id="GO:0005886">
    <property type="term" value="C:plasma membrane"/>
    <property type="evidence" value="ECO:0007669"/>
    <property type="project" value="UniProtKB-SubCell"/>
</dbReference>
<dbReference type="InterPro" id="IPR000537">
    <property type="entry name" value="UbiA_prenyltransferase"/>
</dbReference>
<dbReference type="RefSeq" id="WP_111325414.1">
    <property type="nucleotide sequence ID" value="NZ_BIFX01000001.1"/>
</dbReference>
<proteinExistence type="inferred from homology"/>
<keyword evidence="5 8" id="KW-0812">Transmembrane</keyword>
<name>A0A326UCP9_THEHA</name>
<feature type="transmembrane region" description="Helical" evidence="8">
    <location>
        <begin position="108"/>
        <end position="128"/>
    </location>
</feature>
<dbReference type="AlphaFoldDB" id="A0A326UCP9"/>
<accession>A0A326UCP9</accession>
<evidence type="ECO:0000256" key="1">
    <source>
        <dbReference type="ARBA" id="ARBA00004141"/>
    </source>
</evidence>
<keyword evidence="2 8" id="KW-0474">Menaquinone biosynthesis</keyword>